<dbReference type="KEGG" id="paun:MJA45_02185"/>
<evidence type="ECO:0000313" key="1">
    <source>
        <dbReference type="EMBL" id="WNQ11887.1"/>
    </source>
</evidence>
<organism evidence="1 2">
    <name type="scientific">Paenibacillus aurantius</name>
    <dbReference type="NCBI Taxonomy" id="2918900"/>
    <lineage>
        <taxon>Bacteria</taxon>
        <taxon>Bacillati</taxon>
        <taxon>Bacillota</taxon>
        <taxon>Bacilli</taxon>
        <taxon>Bacillales</taxon>
        <taxon>Paenibacillaceae</taxon>
        <taxon>Paenibacillus</taxon>
    </lineage>
</organism>
<dbReference type="Gene3D" id="2.130.10.10">
    <property type="entry name" value="YVTN repeat-like/Quinoprotein amine dehydrogenase"/>
    <property type="match status" value="2"/>
</dbReference>
<gene>
    <name evidence="1" type="ORF">MJA45_02185</name>
</gene>
<accession>A0AA96LDQ3</accession>
<dbReference type="SUPFAM" id="SSF63829">
    <property type="entry name" value="Calcium-dependent phosphotriesterase"/>
    <property type="match status" value="2"/>
</dbReference>
<dbReference type="SUPFAM" id="SSF101898">
    <property type="entry name" value="NHL repeat"/>
    <property type="match status" value="1"/>
</dbReference>
<evidence type="ECO:0000313" key="2">
    <source>
        <dbReference type="Proteomes" id="UP001305702"/>
    </source>
</evidence>
<dbReference type="InterPro" id="IPR015943">
    <property type="entry name" value="WD40/YVTN_repeat-like_dom_sf"/>
</dbReference>
<name>A0AA96LDQ3_9BACL</name>
<sequence length="656" mass="70067">MKPTLPHAAADLGPQVLNATVHTAVPGRGPQDGHLLYAVIDGSYDADARLAVIDLNTGGVLRELPLPGAPSSWASAAAADGTIYVGSNMNGHLYRYVPGSETAEDLGLAVPDNSYVFALAAAEDGSVYGGTFPGARLFRYHSDSGITLIGDGPLQEGEQYIRSLAWDAERDELYAGIGSRAHLVRYRLNDGSLAELLPEEARGQFVYNLSVEAGRLFVRVTPGRTVFVFRLADPARPSGGLELESRLEEVDSFGVSPLLEGAVYYSSGGKLYAYEPGSPAGRETGAAVPFDPIGFAQVRLADQDTYPGRTLVGVGNRSGQTCLFKYNPAASRMELEIPAVQESPTLLNSLRPGPDGLLYTSGYLVGGTGVHDPATGLTRQLRGLGQSENIAVLDGILYFGIYPGAKVYRYDPRLPWTLDQGGDNPRMLFALSGQDRPFAMTAGSDGKLYIGTAPVYGTHGGCLAVYDPVTDGLTVHDRPAGSLSLVAAVFHDGILYAGTSVWGGLGIDPVENEAGLLVFPAGEGRPELVRLGIPGLHEVSAVTLDRDGLIWGMAEGYLFTYDPSVRAVTWKTLAFPEIMSYGKHYWRDAHLLQAEDGYIYGTVRLAEALFRMDPATKEITVLDRSGAFLLCDGGNGSLYYSDAASRLKRYALLPQG</sequence>
<dbReference type="RefSeq" id="WP_315605663.1">
    <property type="nucleotide sequence ID" value="NZ_CP130318.1"/>
</dbReference>
<keyword evidence="2" id="KW-1185">Reference proteome</keyword>
<proteinExistence type="predicted"/>
<dbReference type="AlphaFoldDB" id="A0AA96LDQ3"/>
<dbReference type="Proteomes" id="UP001305702">
    <property type="component" value="Chromosome"/>
</dbReference>
<protein>
    <submittedName>
        <fullName evidence="1">PQQ-binding-like beta-propeller repeat protein</fullName>
    </submittedName>
</protein>
<reference evidence="1 2" key="1">
    <citation type="submission" date="2022-02" db="EMBL/GenBank/DDBJ databases">
        <title>Paenibacillus sp. MBLB1776 Whole Genome Shotgun Sequencing.</title>
        <authorList>
            <person name="Hwang C.Y."/>
            <person name="Cho E.-S."/>
            <person name="Seo M.-J."/>
        </authorList>
    </citation>
    <scope>NUCLEOTIDE SEQUENCE [LARGE SCALE GENOMIC DNA]</scope>
    <source>
        <strain evidence="1 2">MBLB1776</strain>
    </source>
</reference>
<dbReference type="EMBL" id="CP130318">
    <property type="protein sequence ID" value="WNQ11887.1"/>
    <property type="molecule type" value="Genomic_DNA"/>
</dbReference>